<organism evidence="2 4">
    <name type="scientific">Moraxella caviae</name>
    <dbReference type="NCBI Taxonomy" id="34060"/>
    <lineage>
        <taxon>Bacteria</taxon>
        <taxon>Pseudomonadati</taxon>
        <taxon>Pseudomonadota</taxon>
        <taxon>Gammaproteobacteria</taxon>
        <taxon>Moraxellales</taxon>
        <taxon>Moraxellaceae</taxon>
        <taxon>Moraxella</taxon>
    </lineage>
</organism>
<feature type="domain" description="Transposase IS200-like" evidence="1">
    <location>
        <begin position="15"/>
        <end position="135"/>
    </location>
</feature>
<evidence type="ECO:0000313" key="3">
    <source>
        <dbReference type="EMBL" id="STZ13557.1"/>
    </source>
</evidence>
<dbReference type="Pfam" id="PF01797">
    <property type="entry name" value="Y1_Tnp"/>
    <property type="match status" value="1"/>
</dbReference>
<dbReference type="EMBL" id="UGQE01000002">
    <property type="protein sequence ID" value="STZ13529.1"/>
    <property type="molecule type" value="Genomic_DNA"/>
</dbReference>
<sequence>MSSEKTQVRRGRHVVFNLHVHLVFVTKYRREVFTKEILDELKIIFHGVCLDFESELVEFDGEEDHVHLLVHYPPKVSISKLVNSLKGVSSRRIRQKCYPSITKKLWGGALWSPSYFAGSCGGAPIEIIRQYIEQQNTPH</sequence>
<name>A0A378R738_9GAMM</name>
<dbReference type="GO" id="GO:0004803">
    <property type="term" value="F:transposase activity"/>
    <property type="evidence" value="ECO:0007669"/>
    <property type="project" value="InterPro"/>
</dbReference>
<dbReference type="OrthoDB" id="9798161at2"/>
<proteinExistence type="predicted"/>
<evidence type="ECO:0000259" key="1">
    <source>
        <dbReference type="SMART" id="SM01321"/>
    </source>
</evidence>
<evidence type="ECO:0000313" key="2">
    <source>
        <dbReference type="EMBL" id="STZ13529.1"/>
    </source>
</evidence>
<dbReference type="GO" id="GO:0006313">
    <property type="term" value="P:DNA transposition"/>
    <property type="evidence" value="ECO:0007669"/>
    <property type="project" value="InterPro"/>
</dbReference>
<dbReference type="NCBIfam" id="NF033573">
    <property type="entry name" value="transpos_IS200"/>
    <property type="match status" value="1"/>
</dbReference>
<dbReference type="InterPro" id="IPR002686">
    <property type="entry name" value="Transposase_17"/>
</dbReference>
<evidence type="ECO:0000313" key="4">
    <source>
        <dbReference type="Proteomes" id="UP000255279"/>
    </source>
</evidence>
<dbReference type="Gene3D" id="3.30.70.1290">
    <property type="entry name" value="Transposase IS200-like"/>
    <property type="match status" value="1"/>
</dbReference>
<dbReference type="Proteomes" id="UP000255279">
    <property type="component" value="Unassembled WGS sequence"/>
</dbReference>
<gene>
    <name evidence="2" type="ORF">NCTC10293_01103</name>
    <name evidence="3" type="ORF">NCTC10293_01131</name>
</gene>
<dbReference type="GO" id="GO:0003677">
    <property type="term" value="F:DNA binding"/>
    <property type="evidence" value="ECO:0007669"/>
    <property type="project" value="InterPro"/>
</dbReference>
<dbReference type="SMART" id="SM01321">
    <property type="entry name" value="Y1_Tnp"/>
    <property type="match status" value="1"/>
</dbReference>
<protein>
    <submittedName>
        <fullName evidence="2">Transposase and inactivated derivatives</fullName>
    </submittedName>
</protein>
<dbReference type="RefSeq" id="WP_115338116.1">
    <property type="nucleotide sequence ID" value="NZ_CAACXO010000002.1"/>
</dbReference>
<reference evidence="2 4" key="1">
    <citation type="submission" date="2018-06" db="EMBL/GenBank/DDBJ databases">
        <authorList>
            <consortium name="Pathogen Informatics"/>
            <person name="Doyle S."/>
        </authorList>
    </citation>
    <scope>NUCLEOTIDE SEQUENCE [LARGE SCALE GENOMIC DNA]</scope>
    <source>
        <strain evidence="2 4">NCTC10293</strain>
    </source>
</reference>
<dbReference type="AlphaFoldDB" id="A0A378R738"/>
<dbReference type="EMBL" id="UGQE01000002">
    <property type="protein sequence ID" value="STZ13557.1"/>
    <property type="molecule type" value="Genomic_DNA"/>
</dbReference>
<dbReference type="PANTHER" id="PTHR33360:SF2">
    <property type="entry name" value="TRANSPOSASE FOR INSERTION SEQUENCE ELEMENT IS200"/>
    <property type="match status" value="1"/>
</dbReference>
<accession>A0A378R738</accession>
<dbReference type="InterPro" id="IPR036515">
    <property type="entry name" value="Transposase_17_sf"/>
</dbReference>
<dbReference type="PANTHER" id="PTHR33360">
    <property type="entry name" value="TRANSPOSASE FOR INSERTION SEQUENCE ELEMENT IS200"/>
    <property type="match status" value="1"/>
</dbReference>
<dbReference type="SUPFAM" id="SSF143422">
    <property type="entry name" value="Transposase IS200-like"/>
    <property type="match status" value="1"/>
</dbReference>